<evidence type="ECO:0000259" key="4">
    <source>
        <dbReference type="Pfam" id="PF00561"/>
    </source>
</evidence>
<dbReference type="Proteomes" id="UP001595907">
    <property type="component" value="Unassembled WGS sequence"/>
</dbReference>
<name>A0ABV8QNG1_9BACT</name>
<reference evidence="6" key="1">
    <citation type="journal article" date="2019" name="Int. J. Syst. Evol. Microbiol.">
        <title>The Global Catalogue of Microorganisms (GCM) 10K type strain sequencing project: providing services to taxonomists for standard genome sequencing and annotation.</title>
        <authorList>
            <consortium name="The Broad Institute Genomics Platform"/>
            <consortium name="The Broad Institute Genome Sequencing Center for Infectious Disease"/>
            <person name="Wu L."/>
            <person name="Ma J."/>
        </authorList>
    </citation>
    <scope>NUCLEOTIDE SEQUENCE [LARGE SCALE GENOMIC DNA]</scope>
    <source>
        <strain evidence="6">CECT 8289</strain>
    </source>
</reference>
<evidence type="ECO:0000256" key="3">
    <source>
        <dbReference type="PIRNR" id="PIRNR005539"/>
    </source>
</evidence>
<protein>
    <submittedName>
        <fullName evidence="5">Proline iminopeptidase-family hydrolase</fullName>
    </submittedName>
</protein>
<evidence type="ECO:0000313" key="5">
    <source>
        <dbReference type="EMBL" id="MFC4261333.1"/>
    </source>
</evidence>
<accession>A0ABV8QNG1</accession>
<feature type="domain" description="AB hydrolase-1" evidence="4">
    <location>
        <begin position="74"/>
        <end position="324"/>
    </location>
</feature>
<comment type="similarity">
    <text evidence="1 3">Belongs to the peptidase S33 family.</text>
</comment>
<dbReference type="Pfam" id="PF00561">
    <property type="entry name" value="Abhydrolase_1"/>
    <property type="match status" value="1"/>
</dbReference>
<dbReference type="InterPro" id="IPR000073">
    <property type="entry name" value="AB_hydrolase_1"/>
</dbReference>
<dbReference type="PIRSF" id="PIRSF005539">
    <property type="entry name" value="Pept_S33_TRI_F1"/>
    <property type="match status" value="1"/>
</dbReference>
<gene>
    <name evidence="5" type="ORF">ACFOWM_00455</name>
</gene>
<dbReference type="InterPro" id="IPR002410">
    <property type="entry name" value="Peptidase_S33"/>
</dbReference>
<dbReference type="InterPro" id="IPR050266">
    <property type="entry name" value="AB_hydrolase_sf"/>
</dbReference>
<sequence>MQKLLPLVFGLLVGAVVSCTQPVANNNLSLSDYFKTTDTAAVQTGGVKMITIQTPKGPFKVWTKRFGNNPKIKVLLLHGGPGGTHEAFESFESFLPQEGIEFIYYDQLGSKRSDQPADTSLWTTERFVEEVEQVRQALQLDSTNFYLLGHSWGGILAMEYALKYQQHLKGMVISNMMSSCPAYAAYNKNVLQKQMDPKVVDSILTFEKNNQTSNPLYMELLTKHYYNDHVCRTNPLPEPVARMFANLNGTVYTLMQGPSEFGVSGRLVNWDRTADLPKIKVPTLVIRGMYDTMDPDFMEMMSKKLANGSLVTCTNGSHCSMWDDQTNYFKGLIAFLKK</sequence>
<keyword evidence="2 3" id="KW-0378">Hydrolase</keyword>
<dbReference type="NCBIfam" id="TIGR01250">
    <property type="entry name" value="pro_imino_pep_2"/>
    <property type="match status" value="1"/>
</dbReference>
<organism evidence="5 6">
    <name type="scientific">Ferruginibacter yonginensis</name>
    <dbReference type="NCBI Taxonomy" id="1310416"/>
    <lineage>
        <taxon>Bacteria</taxon>
        <taxon>Pseudomonadati</taxon>
        <taxon>Bacteroidota</taxon>
        <taxon>Chitinophagia</taxon>
        <taxon>Chitinophagales</taxon>
        <taxon>Chitinophagaceae</taxon>
        <taxon>Ferruginibacter</taxon>
    </lineage>
</organism>
<dbReference type="EMBL" id="JBHSCZ010000001">
    <property type="protein sequence ID" value="MFC4261333.1"/>
    <property type="molecule type" value="Genomic_DNA"/>
</dbReference>
<dbReference type="PROSITE" id="PS51257">
    <property type="entry name" value="PROKAR_LIPOPROTEIN"/>
    <property type="match status" value="1"/>
</dbReference>
<proteinExistence type="inferred from homology"/>
<dbReference type="PANTHER" id="PTHR43798">
    <property type="entry name" value="MONOACYLGLYCEROL LIPASE"/>
    <property type="match status" value="1"/>
</dbReference>
<evidence type="ECO:0000256" key="1">
    <source>
        <dbReference type="ARBA" id="ARBA00010088"/>
    </source>
</evidence>
<dbReference type="RefSeq" id="WP_379705480.1">
    <property type="nucleotide sequence ID" value="NZ_JBHSCZ010000001.1"/>
</dbReference>
<dbReference type="GO" id="GO:0016787">
    <property type="term" value="F:hydrolase activity"/>
    <property type="evidence" value="ECO:0007669"/>
    <property type="project" value="UniProtKB-KW"/>
</dbReference>
<comment type="caution">
    <text evidence="5">The sequence shown here is derived from an EMBL/GenBank/DDBJ whole genome shotgun (WGS) entry which is preliminary data.</text>
</comment>
<dbReference type="SUPFAM" id="SSF53474">
    <property type="entry name" value="alpha/beta-Hydrolases"/>
    <property type="match status" value="1"/>
</dbReference>
<evidence type="ECO:0000313" key="6">
    <source>
        <dbReference type="Proteomes" id="UP001595907"/>
    </source>
</evidence>
<keyword evidence="6" id="KW-1185">Reference proteome</keyword>
<dbReference type="PANTHER" id="PTHR43798:SF31">
    <property type="entry name" value="AB HYDROLASE SUPERFAMILY PROTEIN YCLE"/>
    <property type="match status" value="1"/>
</dbReference>
<dbReference type="PRINTS" id="PR00793">
    <property type="entry name" value="PROAMNOPTASE"/>
</dbReference>
<dbReference type="InterPro" id="IPR005945">
    <property type="entry name" value="Pro_imino_pep"/>
</dbReference>
<dbReference type="InterPro" id="IPR029058">
    <property type="entry name" value="AB_hydrolase_fold"/>
</dbReference>
<evidence type="ECO:0000256" key="2">
    <source>
        <dbReference type="ARBA" id="ARBA00022801"/>
    </source>
</evidence>
<dbReference type="Gene3D" id="3.40.50.1820">
    <property type="entry name" value="alpha/beta hydrolase"/>
    <property type="match status" value="1"/>
</dbReference>